<dbReference type="PANTHER" id="PTHR23028">
    <property type="entry name" value="ACETYLTRANSFERASE"/>
    <property type="match status" value="1"/>
</dbReference>
<accession>A0ABT8SLE2</accession>
<feature type="transmembrane region" description="Helical" evidence="1">
    <location>
        <begin position="86"/>
        <end position="106"/>
    </location>
</feature>
<dbReference type="EC" id="2.3.-.-" evidence="3"/>
<dbReference type="Pfam" id="PF01757">
    <property type="entry name" value="Acyl_transf_3"/>
    <property type="match status" value="1"/>
</dbReference>
<evidence type="ECO:0000256" key="1">
    <source>
        <dbReference type="SAM" id="Phobius"/>
    </source>
</evidence>
<feature type="domain" description="Acyltransferase 3" evidence="2">
    <location>
        <begin position="13"/>
        <end position="344"/>
    </location>
</feature>
<keyword evidence="3" id="KW-0012">Acyltransferase</keyword>
<proteinExistence type="predicted"/>
<name>A0ABT8SLE2_9CAUL</name>
<keyword evidence="1" id="KW-1133">Transmembrane helix</keyword>
<dbReference type="InterPro" id="IPR050879">
    <property type="entry name" value="Acyltransferase_3"/>
</dbReference>
<feature type="transmembrane region" description="Helical" evidence="1">
    <location>
        <begin position="146"/>
        <end position="166"/>
    </location>
</feature>
<organism evidence="3 4">
    <name type="scientific">Peiella sedimenti</name>
    <dbReference type="NCBI Taxonomy" id="3061083"/>
    <lineage>
        <taxon>Bacteria</taxon>
        <taxon>Pseudomonadati</taxon>
        <taxon>Pseudomonadota</taxon>
        <taxon>Alphaproteobacteria</taxon>
        <taxon>Caulobacterales</taxon>
        <taxon>Caulobacteraceae</taxon>
        <taxon>Peiella</taxon>
    </lineage>
</organism>
<evidence type="ECO:0000259" key="2">
    <source>
        <dbReference type="Pfam" id="PF01757"/>
    </source>
</evidence>
<dbReference type="GO" id="GO:0016746">
    <property type="term" value="F:acyltransferase activity"/>
    <property type="evidence" value="ECO:0007669"/>
    <property type="project" value="UniProtKB-KW"/>
</dbReference>
<dbReference type="Proteomes" id="UP001169063">
    <property type="component" value="Unassembled WGS sequence"/>
</dbReference>
<keyword evidence="1" id="KW-0812">Transmembrane</keyword>
<feature type="transmembrane region" description="Helical" evidence="1">
    <location>
        <begin position="235"/>
        <end position="268"/>
    </location>
</feature>
<feature type="transmembrane region" description="Helical" evidence="1">
    <location>
        <begin position="288"/>
        <end position="308"/>
    </location>
</feature>
<reference evidence="3" key="1">
    <citation type="submission" date="2023-07" db="EMBL/GenBank/DDBJ databases">
        <title>Brevundimonas soil sp. nov., isolated from the soil of chemical plant.</title>
        <authorList>
            <person name="Wu N."/>
        </authorList>
    </citation>
    <scope>NUCLEOTIDE SEQUENCE</scope>
    <source>
        <strain evidence="3">XZ-24</strain>
    </source>
</reference>
<dbReference type="RefSeq" id="WP_302109808.1">
    <property type="nucleotide sequence ID" value="NZ_JAUKTR010000003.1"/>
</dbReference>
<feature type="transmembrane region" description="Helical" evidence="1">
    <location>
        <begin position="205"/>
        <end position="223"/>
    </location>
</feature>
<keyword evidence="1" id="KW-0472">Membrane</keyword>
<comment type="caution">
    <text evidence="3">The sequence shown here is derived from an EMBL/GenBank/DDBJ whole genome shotgun (WGS) entry which is preliminary data.</text>
</comment>
<dbReference type="EMBL" id="JAUKTR010000003">
    <property type="protein sequence ID" value="MDO1559375.1"/>
    <property type="molecule type" value="Genomic_DNA"/>
</dbReference>
<feature type="transmembrane region" description="Helical" evidence="1">
    <location>
        <begin position="45"/>
        <end position="65"/>
    </location>
</feature>
<feature type="transmembrane region" description="Helical" evidence="1">
    <location>
        <begin position="12"/>
        <end position="33"/>
    </location>
</feature>
<feature type="transmembrane region" description="Helical" evidence="1">
    <location>
        <begin position="329"/>
        <end position="349"/>
    </location>
</feature>
<keyword evidence="4" id="KW-1185">Reference proteome</keyword>
<evidence type="ECO:0000313" key="4">
    <source>
        <dbReference type="Proteomes" id="UP001169063"/>
    </source>
</evidence>
<keyword evidence="3" id="KW-0808">Transferase</keyword>
<dbReference type="InterPro" id="IPR002656">
    <property type="entry name" value="Acyl_transf_3_dom"/>
</dbReference>
<sequence>MTETTAATQPRFLALDALRGVLALLVVLFHLPVDSHLRDLPLVMHGYLAVDYFFVLSGFVIAHSYGQRINGLAQGRDFLIKRVARVWPLHAVMLGLFVLLEVVRALTHFDPVPPFTGDRAPGGIVTNLLMIHALGTEDSQTWNGPAWAVSAEMLCYVVFAGIMLWARRFGIALSLILSLILAVLGAVIVVSLAPRWMNTTWEYGWARALYGFFLGLIVYRVFSWRRAPGKGWLEALLILAALAFIWVATGPWTVLASLVFAPVIWVLAGDRGPVARALTWKPLVKLGDVSYGVYLIHMLLIVLMLIAARKLGLFHERRVDLGSMWLNDLLTLGFLALVIALAVASYRYIETPARDAVGAWLRRRSGVSSAHG</sequence>
<protein>
    <submittedName>
        <fullName evidence="3">Acyltransferase</fullName>
        <ecNumber evidence="3">2.3.-.-</ecNumber>
    </submittedName>
</protein>
<feature type="transmembrane region" description="Helical" evidence="1">
    <location>
        <begin position="173"/>
        <end position="193"/>
    </location>
</feature>
<evidence type="ECO:0000313" key="3">
    <source>
        <dbReference type="EMBL" id="MDO1559375.1"/>
    </source>
</evidence>
<dbReference type="PANTHER" id="PTHR23028:SF131">
    <property type="entry name" value="BLR2367 PROTEIN"/>
    <property type="match status" value="1"/>
</dbReference>
<gene>
    <name evidence="3" type="ORF">Q0812_08030</name>
</gene>